<accession>A0A8H4CG11</accession>
<feature type="compositionally biased region" description="Basic and acidic residues" evidence="1">
    <location>
        <begin position="110"/>
        <end position="119"/>
    </location>
</feature>
<feature type="region of interest" description="Disordered" evidence="1">
    <location>
        <begin position="23"/>
        <end position="119"/>
    </location>
</feature>
<dbReference type="EMBL" id="WVTB01000055">
    <property type="protein sequence ID" value="KAF3803201.1"/>
    <property type="molecule type" value="Genomic_DNA"/>
</dbReference>
<comment type="caution">
    <text evidence="2">The sequence shown here is derived from an EMBL/GenBank/DDBJ whole genome shotgun (WGS) entry which is preliminary data.</text>
</comment>
<dbReference type="AlphaFoldDB" id="A0A8H4CG11"/>
<reference evidence="2" key="1">
    <citation type="journal article" date="2020" name="Phytopathology">
        <title>Genome sequence and comparative analysis of Colletotrichum gloeosporioides isolated from Liriodendron leaves.</title>
        <authorList>
            <person name="Fu F.F."/>
            <person name="Hao Z."/>
            <person name="Wang P."/>
            <person name="Lu Y."/>
            <person name="Xue L.J."/>
            <person name="Wei G."/>
            <person name="Tian Y."/>
            <person name="Baishi H."/>
            <person name="Xu H."/>
            <person name="Shi J."/>
            <person name="Cheng T."/>
            <person name="Wang G."/>
            <person name="Yi Y."/>
            <person name="Chen J."/>
        </authorList>
    </citation>
    <scope>NUCLEOTIDE SEQUENCE</scope>
    <source>
        <strain evidence="2">Lc1</strain>
    </source>
</reference>
<evidence type="ECO:0000313" key="2">
    <source>
        <dbReference type="EMBL" id="KAF3803201.1"/>
    </source>
</evidence>
<gene>
    <name evidence="2" type="ORF">GCG54_00013307</name>
</gene>
<dbReference type="GeneID" id="69020423"/>
<sequence length="119" mass="13500">METSWTWWINRRKRLRIFYLSNAPNPLTSSSDIPSIPSDRLTQTNASLPTEPPGPHTWEILPQPSTPLRYYVTPTQRQKPKDSGKTATHCNSGRHPTSDESSRPLPSQPPDRRVNPGET</sequence>
<proteinExistence type="predicted"/>
<evidence type="ECO:0000256" key="1">
    <source>
        <dbReference type="SAM" id="MobiDB-lite"/>
    </source>
</evidence>
<name>A0A8H4CG11_COLGL</name>
<organism evidence="2 3">
    <name type="scientific">Colletotrichum gloeosporioides</name>
    <name type="common">Anthracnose fungus</name>
    <name type="synonym">Glomerella cingulata</name>
    <dbReference type="NCBI Taxonomy" id="474922"/>
    <lineage>
        <taxon>Eukaryota</taxon>
        <taxon>Fungi</taxon>
        <taxon>Dikarya</taxon>
        <taxon>Ascomycota</taxon>
        <taxon>Pezizomycotina</taxon>
        <taxon>Sordariomycetes</taxon>
        <taxon>Hypocreomycetidae</taxon>
        <taxon>Glomerellales</taxon>
        <taxon>Glomerellaceae</taxon>
        <taxon>Colletotrichum</taxon>
        <taxon>Colletotrichum gloeosporioides species complex</taxon>
    </lineage>
</organism>
<dbReference type="Proteomes" id="UP000613401">
    <property type="component" value="Unassembled WGS sequence"/>
</dbReference>
<dbReference type="RefSeq" id="XP_045262360.1">
    <property type="nucleotide sequence ID" value="XM_045413164.1"/>
</dbReference>
<evidence type="ECO:0000313" key="3">
    <source>
        <dbReference type="Proteomes" id="UP000613401"/>
    </source>
</evidence>
<feature type="compositionally biased region" description="Polar residues" evidence="1">
    <location>
        <begin position="85"/>
        <end position="95"/>
    </location>
</feature>
<keyword evidence="3" id="KW-1185">Reference proteome</keyword>
<reference evidence="2" key="2">
    <citation type="submission" date="2020-03" db="EMBL/GenBank/DDBJ databases">
        <authorList>
            <person name="Fu F.-F."/>
            <person name="Chen J."/>
        </authorList>
    </citation>
    <scope>NUCLEOTIDE SEQUENCE</scope>
    <source>
        <strain evidence="2">Lc1</strain>
    </source>
</reference>
<protein>
    <submittedName>
        <fullName evidence="2">Uncharacterized protein</fullName>
    </submittedName>
</protein>
<feature type="compositionally biased region" description="Low complexity" evidence="1">
    <location>
        <begin position="29"/>
        <end position="39"/>
    </location>
</feature>